<protein>
    <submittedName>
        <fullName evidence="3">Hemerythrin domain-containing protein</fullName>
    </submittedName>
</protein>
<proteinExistence type="predicted"/>
<organism evidence="3 4">
    <name type="scientific">Blastococcus goldschmidtiae</name>
    <dbReference type="NCBI Taxonomy" id="3075546"/>
    <lineage>
        <taxon>Bacteria</taxon>
        <taxon>Bacillati</taxon>
        <taxon>Actinomycetota</taxon>
        <taxon>Actinomycetes</taxon>
        <taxon>Geodermatophilales</taxon>
        <taxon>Geodermatophilaceae</taxon>
        <taxon>Blastococcus</taxon>
    </lineage>
</organism>
<dbReference type="CDD" id="cd12108">
    <property type="entry name" value="Hr-like"/>
    <property type="match status" value="1"/>
</dbReference>
<evidence type="ECO:0000313" key="3">
    <source>
        <dbReference type="EMBL" id="MDT0276611.1"/>
    </source>
</evidence>
<evidence type="ECO:0000259" key="2">
    <source>
        <dbReference type="Pfam" id="PF01814"/>
    </source>
</evidence>
<sequence>MTAVQAAAGTSVLPVPRRPGDDGRPGSRRVPPDPGSAAGAAQRVVHQVLRRELHLLAELVSWAPPAEAARTRALTGHADLVGRLLLAHHRLERDVLWPALLGAVPDGGQAPLRTAVADWTVRAGRIDAAVRDLGTAARQWAVAGTPAARDGLALDCRRLADAVADHTAAEEHDLLPLLDAHLGAAQVSAVASAASCRLTGRERRLVLGLALEDSCAGDRARILRGLSPPDRLAWRWLGGRRHRADVVRLRGAPPAR</sequence>
<comment type="caution">
    <text evidence="3">The sequence shown here is derived from an EMBL/GenBank/DDBJ whole genome shotgun (WGS) entry which is preliminary data.</text>
</comment>
<name>A0ABU2K8U0_9ACTN</name>
<dbReference type="EMBL" id="JAVREI010000007">
    <property type="protein sequence ID" value="MDT0276611.1"/>
    <property type="molecule type" value="Genomic_DNA"/>
</dbReference>
<dbReference type="Pfam" id="PF01814">
    <property type="entry name" value="Hemerythrin"/>
    <property type="match status" value="1"/>
</dbReference>
<keyword evidence="4" id="KW-1185">Reference proteome</keyword>
<dbReference type="RefSeq" id="WP_311345428.1">
    <property type="nucleotide sequence ID" value="NZ_JAVREI010000007.1"/>
</dbReference>
<feature type="domain" description="Hemerythrin-like" evidence="2">
    <location>
        <begin position="44"/>
        <end position="178"/>
    </location>
</feature>
<dbReference type="Gene3D" id="1.20.120.520">
    <property type="entry name" value="nmb1532 protein domain like"/>
    <property type="match status" value="1"/>
</dbReference>
<dbReference type="InterPro" id="IPR012312">
    <property type="entry name" value="Hemerythrin-like"/>
</dbReference>
<feature type="region of interest" description="Disordered" evidence="1">
    <location>
        <begin position="1"/>
        <end position="40"/>
    </location>
</feature>
<gene>
    <name evidence="3" type="ORF">RM425_11940</name>
</gene>
<evidence type="ECO:0000313" key="4">
    <source>
        <dbReference type="Proteomes" id="UP001183222"/>
    </source>
</evidence>
<accession>A0ABU2K8U0</accession>
<reference evidence="4" key="1">
    <citation type="submission" date="2023-07" db="EMBL/GenBank/DDBJ databases">
        <title>30 novel species of actinomycetes from the DSMZ collection.</title>
        <authorList>
            <person name="Nouioui I."/>
        </authorList>
    </citation>
    <scope>NUCLEOTIDE SEQUENCE [LARGE SCALE GENOMIC DNA]</scope>
    <source>
        <strain evidence="4">DSM 46792</strain>
    </source>
</reference>
<evidence type="ECO:0000256" key="1">
    <source>
        <dbReference type="SAM" id="MobiDB-lite"/>
    </source>
</evidence>
<dbReference type="Proteomes" id="UP001183222">
    <property type="component" value="Unassembled WGS sequence"/>
</dbReference>